<dbReference type="EMBL" id="DRCV01000258">
    <property type="protein sequence ID" value="HDK38516.1"/>
    <property type="molecule type" value="Genomic_DNA"/>
</dbReference>
<feature type="chain" id="PRO_5032531504" evidence="3">
    <location>
        <begin position="29"/>
        <end position="277"/>
    </location>
</feature>
<dbReference type="Pfam" id="PF13180">
    <property type="entry name" value="PDZ_2"/>
    <property type="match status" value="1"/>
</dbReference>
<comment type="caution">
    <text evidence="5">The sequence shown here is derived from an EMBL/GenBank/DDBJ whole genome shotgun (WGS) entry which is preliminary data.</text>
</comment>
<feature type="domain" description="PDZ" evidence="4">
    <location>
        <begin position="47"/>
        <end position="131"/>
    </location>
</feature>
<dbReference type="Gene3D" id="2.30.42.10">
    <property type="match status" value="1"/>
</dbReference>
<keyword evidence="2" id="KW-0645">Protease</keyword>
<keyword evidence="2" id="KW-0720">Serine protease</keyword>
<evidence type="ECO:0000256" key="3">
    <source>
        <dbReference type="SAM" id="SignalP"/>
    </source>
</evidence>
<gene>
    <name evidence="5" type="ORF">ENG92_05825</name>
</gene>
<dbReference type="SUPFAM" id="SSF50156">
    <property type="entry name" value="PDZ domain-like"/>
    <property type="match status" value="1"/>
</dbReference>
<organism evidence="5">
    <name type="scientific">Thiolapillus brandeum</name>
    <dbReference type="NCBI Taxonomy" id="1076588"/>
    <lineage>
        <taxon>Bacteria</taxon>
        <taxon>Pseudomonadati</taxon>
        <taxon>Pseudomonadota</taxon>
        <taxon>Gammaproteobacteria</taxon>
        <taxon>Chromatiales</taxon>
        <taxon>Sedimenticolaceae</taxon>
        <taxon>Thiolapillus</taxon>
    </lineage>
</organism>
<keyword evidence="3" id="KW-0732">Signal</keyword>
<feature type="signal peptide" evidence="3">
    <location>
        <begin position="1"/>
        <end position="28"/>
    </location>
</feature>
<dbReference type="PANTHER" id="PTHR22939:SF129">
    <property type="entry name" value="SERINE PROTEASE HTRA2, MITOCHONDRIAL"/>
    <property type="match status" value="1"/>
</dbReference>
<name>A0A831NYQ1_9GAMM</name>
<evidence type="ECO:0000259" key="4">
    <source>
        <dbReference type="SMART" id="SM00228"/>
    </source>
</evidence>
<dbReference type="AlphaFoldDB" id="A0A831NYQ1"/>
<sequence>MEETMKKKTLILCMATALSLPATGVLQAEEASSTATEESQQQDNTPAYLGVVVGPVPRAVQAQLPENIEQNQGLMIMRVIPDSPAAEAGLRSHDVLLSFDEQKLMTPKDLVSNVRNAKDGQKARMQILRHGKTMDIEVTFAVPKIHEAAPRHSRRMAPPLRQYPEPRGEVIIQKNFQAMAVNKLPNGNYKAMIEFLDQDGNLKKYEYEGSGEELREQIRKEKDLPAAQKQQLLNALGGRAHGFPMRSFPAFPKMEELEREFFNPPPWTQPYRPGFWD</sequence>
<comment type="similarity">
    <text evidence="1">Belongs to the peptidase S1C family.</text>
</comment>
<keyword evidence="2" id="KW-0378">Hydrolase</keyword>
<proteinExistence type="inferred from homology"/>
<dbReference type="InterPro" id="IPR036034">
    <property type="entry name" value="PDZ_sf"/>
</dbReference>
<evidence type="ECO:0000256" key="1">
    <source>
        <dbReference type="ARBA" id="ARBA00010541"/>
    </source>
</evidence>
<dbReference type="InterPro" id="IPR001478">
    <property type="entry name" value="PDZ"/>
</dbReference>
<dbReference type="SMART" id="SM00228">
    <property type="entry name" value="PDZ"/>
    <property type="match status" value="1"/>
</dbReference>
<evidence type="ECO:0000256" key="2">
    <source>
        <dbReference type="ARBA" id="ARBA00022825"/>
    </source>
</evidence>
<accession>A0A831NYQ1</accession>
<reference evidence="5" key="1">
    <citation type="journal article" date="2020" name="mSystems">
        <title>Genome- and Community-Level Interaction Insights into Carbon Utilization and Element Cycling Functions of Hydrothermarchaeota in Hydrothermal Sediment.</title>
        <authorList>
            <person name="Zhou Z."/>
            <person name="Liu Y."/>
            <person name="Xu W."/>
            <person name="Pan J."/>
            <person name="Luo Z.H."/>
            <person name="Li M."/>
        </authorList>
    </citation>
    <scope>NUCLEOTIDE SEQUENCE [LARGE SCALE GENOMIC DNA]</scope>
    <source>
        <strain evidence="5">HyVt-26</strain>
    </source>
</reference>
<dbReference type="Proteomes" id="UP000885822">
    <property type="component" value="Unassembled WGS sequence"/>
</dbReference>
<dbReference type="PANTHER" id="PTHR22939">
    <property type="entry name" value="SERINE PROTEASE FAMILY S1C HTRA-RELATED"/>
    <property type="match status" value="1"/>
</dbReference>
<protein>
    <submittedName>
        <fullName evidence="5">PDZ domain-containing protein</fullName>
    </submittedName>
</protein>
<evidence type="ECO:0000313" key="5">
    <source>
        <dbReference type="EMBL" id="HDK38516.1"/>
    </source>
</evidence>